<evidence type="ECO:0000313" key="17">
    <source>
        <dbReference type="Proteomes" id="UP000256601"/>
    </source>
</evidence>
<evidence type="ECO:0000256" key="4">
    <source>
        <dbReference type="ARBA" id="ARBA00022962"/>
    </source>
</evidence>
<dbReference type="OrthoDB" id="2039at2759"/>
<dbReference type="CDD" id="cd01749">
    <property type="entry name" value="GATase1_PB"/>
    <property type="match status" value="1"/>
</dbReference>
<comment type="similarity">
    <text evidence="1">Belongs to the glutaminase PdxT/SNO family.</text>
</comment>
<dbReference type="EMBL" id="MH062258">
    <property type="protein sequence ID" value="AZG02901.1"/>
    <property type="molecule type" value="Genomic_DNA"/>
</dbReference>
<dbReference type="RefSeq" id="XP_504194.1">
    <property type="nucleotide sequence ID" value="XM_504194.1"/>
</dbReference>
<keyword evidence="15" id="KW-0808">Transferase</keyword>
<evidence type="ECO:0000313" key="12">
    <source>
        <dbReference type="EMBL" id="AZG02900.1"/>
    </source>
</evidence>
<dbReference type="EMBL" id="MH062259">
    <property type="protein sequence ID" value="AZG02902.1"/>
    <property type="molecule type" value="Genomic_DNA"/>
</dbReference>
<evidence type="ECO:0000313" key="11">
    <source>
        <dbReference type="EMBL" id="AZG02899.1"/>
    </source>
</evidence>
<dbReference type="Proteomes" id="UP000182444">
    <property type="component" value="Chromosome 1E"/>
</dbReference>
<feature type="active site" description="Nucleophile" evidence="7">
    <location>
        <position position="90"/>
    </location>
</feature>
<dbReference type="InterPro" id="IPR021196">
    <property type="entry name" value="PdxT/SNO_CS"/>
</dbReference>
<comment type="catalytic activity">
    <reaction evidence="6">
        <text>L-glutamine + H2O = L-glutamate + NH4(+)</text>
        <dbReference type="Rhea" id="RHEA:15889"/>
        <dbReference type="ChEBI" id="CHEBI:15377"/>
        <dbReference type="ChEBI" id="CHEBI:28938"/>
        <dbReference type="ChEBI" id="CHEBI:29985"/>
        <dbReference type="ChEBI" id="CHEBI:58359"/>
        <dbReference type="EC" id="3.5.1.2"/>
    </reaction>
</comment>
<dbReference type="EMBL" id="CP017557">
    <property type="protein sequence ID" value="AOW05710.1"/>
    <property type="molecule type" value="Genomic_DNA"/>
</dbReference>
<reference evidence="9 16" key="1">
    <citation type="journal article" date="2016" name="PLoS ONE">
        <title>Sequence Assembly of Yarrowia lipolytica Strain W29/CLIB89 Shows Transposable Element Diversity.</title>
        <authorList>
            <person name="Magnan C."/>
            <person name="Yu J."/>
            <person name="Chang I."/>
            <person name="Jahn E."/>
            <person name="Kanomata Y."/>
            <person name="Wu J."/>
            <person name="Zeller M."/>
            <person name="Oakes M."/>
            <person name="Baldi P."/>
            <person name="Sandmeyer S."/>
        </authorList>
    </citation>
    <scope>NUCLEOTIDE SEQUENCE [LARGE SCALE GENOMIC DNA]</scope>
    <source>
        <strain evidence="9">CLIB89</strain>
        <strain evidence="16">CLIB89(W29)</strain>
    </source>
</reference>
<organism evidence="9 16">
    <name type="scientific">Yarrowia lipolytica</name>
    <name type="common">Candida lipolytica</name>
    <dbReference type="NCBI Taxonomy" id="4952"/>
    <lineage>
        <taxon>Eukaryota</taxon>
        <taxon>Fungi</taxon>
        <taxon>Dikarya</taxon>
        <taxon>Ascomycota</taxon>
        <taxon>Saccharomycotina</taxon>
        <taxon>Dipodascomycetes</taxon>
        <taxon>Dipodascales</taxon>
        <taxon>Dipodascales incertae sedis</taxon>
        <taxon>Yarrowia</taxon>
    </lineage>
</organism>
<dbReference type="GeneID" id="2911822"/>
<dbReference type="InterPro" id="IPR029062">
    <property type="entry name" value="Class_I_gatase-like"/>
</dbReference>
<dbReference type="PANTHER" id="PTHR31559:SF0">
    <property type="entry name" value="PYRIDOXAL 5'-PHOSPHATE SYNTHASE SUBUNIT SNO1-RELATED"/>
    <property type="match status" value="1"/>
</dbReference>
<dbReference type="SUPFAM" id="SSF52317">
    <property type="entry name" value="Class I glutamine amidotransferase-like"/>
    <property type="match status" value="1"/>
</dbReference>
<dbReference type="PROSITE" id="PS01236">
    <property type="entry name" value="PDXT_SNO_1"/>
    <property type="match status" value="1"/>
</dbReference>
<dbReference type="GO" id="GO:0008614">
    <property type="term" value="P:pyridoxine metabolic process"/>
    <property type="evidence" value="ECO:0007669"/>
    <property type="project" value="TreeGrafter"/>
</dbReference>
<evidence type="ECO:0000256" key="3">
    <source>
        <dbReference type="ARBA" id="ARBA00022801"/>
    </source>
</evidence>
<keyword evidence="5" id="KW-0456">Lyase</keyword>
<dbReference type="GO" id="GO:0016829">
    <property type="term" value="F:lyase activity"/>
    <property type="evidence" value="ECO:0007669"/>
    <property type="project" value="UniProtKB-KW"/>
</dbReference>
<gene>
    <name evidence="15" type="ORF">B0I71DRAFT_77583</name>
    <name evidence="9" type="ORF">YALI1_E24461g</name>
</gene>
<dbReference type="VEuPathDB" id="FungiDB:YALI1_E24461g"/>
<evidence type="ECO:0000313" key="16">
    <source>
        <dbReference type="Proteomes" id="UP000182444"/>
    </source>
</evidence>
<dbReference type="PIRSF" id="PIRSF005639">
    <property type="entry name" value="Glut_amidoT_SNO"/>
    <property type="match status" value="1"/>
</dbReference>
<dbReference type="Gene3D" id="3.40.50.880">
    <property type="match status" value="1"/>
</dbReference>
<dbReference type="Proteomes" id="UP000256601">
    <property type="component" value="Unassembled WGS sequence"/>
</dbReference>
<name>A0A1D8NJA6_YARLL</name>
<protein>
    <recommendedName>
        <fullName evidence="2">glutaminase</fullName>
        <ecNumber evidence="2">3.5.1.2</ecNumber>
    </recommendedName>
</protein>
<dbReference type="PROSITE" id="PS51273">
    <property type="entry name" value="GATASE_TYPE_1"/>
    <property type="match status" value="1"/>
</dbReference>
<sequence length="240" mass="26043">MTKTQTVGVLALQGAFAEHCRHLEKAAAKLHKDVEVIEVRTPTELEKCEGLVIPGGESTAISLVAQRSAGMLDALRKFVTVDKKPTWGTCAGLILISSGIYDHKTEKQTLAGTPEIDAHGNKVADQTVSALFGGLDVVVSRNYFGRQLGSFIAPLKLSNFGVSSTITDKEAVFDAVFIRAPVVFKTLNDDVKVLAEVEDPSDPTKKLIVAVEQGHMMGTSFHPELSDDTRIHEIWLSKFL</sequence>
<dbReference type="EMBL" id="MH062255">
    <property type="protein sequence ID" value="AZG02898.1"/>
    <property type="molecule type" value="Genomic_DNA"/>
</dbReference>
<dbReference type="PANTHER" id="PTHR31559">
    <property type="entry name" value="PYRIDOXAL 5'-PHOSPHATE SYNTHASE SUBUNIT SNO"/>
    <property type="match status" value="1"/>
</dbReference>
<dbReference type="eggNOG" id="KOG3210">
    <property type="taxonomic scope" value="Eukaryota"/>
</dbReference>
<evidence type="ECO:0000313" key="14">
    <source>
        <dbReference type="EMBL" id="AZG02902.1"/>
    </source>
</evidence>
<dbReference type="VEuPathDB" id="FungiDB:YALI0_E20603g"/>
<evidence type="ECO:0000313" key="13">
    <source>
        <dbReference type="EMBL" id="AZG02901.1"/>
    </source>
</evidence>
<feature type="active site" description="Charge relay system" evidence="7">
    <location>
        <position position="222"/>
    </location>
</feature>
<dbReference type="Pfam" id="PF01174">
    <property type="entry name" value="SNO"/>
    <property type="match status" value="2"/>
</dbReference>
<dbReference type="EC" id="3.5.1.2" evidence="2"/>
<dbReference type="KEGG" id="yli:2911822"/>
<evidence type="ECO:0000256" key="5">
    <source>
        <dbReference type="ARBA" id="ARBA00023239"/>
    </source>
</evidence>
<evidence type="ECO:0000256" key="8">
    <source>
        <dbReference type="PIRSR" id="PIRSR005639-2"/>
    </source>
</evidence>
<dbReference type="GO" id="GO:0004359">
    <property type="term" value="F:glutaminase activity"/>
    <property type="evidence" value="ECO:0007669"/>
    <property type="project" value="UniProtKB-EC"/>
</dbReference>
<evidence type="ECO:0000256" key="7">
    <source>
        <dbReference type="PIRSR" id="PIRSR005639-1"/>
    </source>
</evidence>
<accession>A0A1D8NJA6</accession>
<evidence type="ECO:0000256" key="2">
    <source>
        <dbReference type="ARBA" id="ARBA00012918"/>
    </source>
</evidence>
<dbReference type="SMR" id="A0A1D8NJA6"/>
<keyword evidence="3" id="KW-0378">Hydrolase</keyword>
<dbReference type="EMBL" id="KZ858954">
    <property type="protein sequence ID" value="RDW28196.1"/>
    <property type="molecule type" value="Genomic_DNA"/>
</dbReference>
<feature type="binding site" evidence="8">
    <location>
        <position position="141"/>
    </location>
    <ligand>
        <name>L-glutamine</name>
        <dbReference type="ChEBI" id="CHEBI:58359"/>
    </ligand>
</feature>
<dbReference type="EMBL" id="MH062257">
    <property type="protein sequence ID" value="AZG02900.1"/>
    <property type="molecule type" value="Genomic_DNA"/>
</dbReference>
<evidence type="ECO:0000313" key="9">
    <source>
        <dbReference type="EMBL" id="AOW05710.1"/>
    </source>
</evidence>
<reference evidence="15 17" key="3">
    <citation type="submission" date="2018-07" db="EMBL/GenBank/DDBJ databases">
        <title>Draft Genome Assemblies for Five Robust Yarrowia lipolytica Strains Exhibiting High Lipid Production and Pentose Sugar Utilization and Sugar Alcohol Secretion from Undetoxified Lignocellulosic Biomass Hydrolysates.</title>
        <authorList>
            <consortium name="DOE Joint Genome Institute"/>
            <person name="Walker C."/>
            <person name="Ryu S."/>
            <person name="Na H."/>
            <person name="Zane M."/>
            <person name="LaButti K."/>
            <person name="Lipzen A."/>
            <person name="Haridas S."/>
            <person name="Barry K."/>
            <person name="Grigoriev I.V."/>
            <person name="Quarterman J."/>
            <person name="Slininger P."/>
            <person name="Dien B."/>
            <person name="Trinh C.T."/>
        </authorList>
    </citation>
    <scope>NUCLEOTIDE SEQUENCE [LARGE SCALE GENOMIC DNA]</scope>
    <source>
        <strain evidence="15 17">YB392</strain>
    </source>
</reference>
<evidence type="ECO:0000256" key="6">
    <source>
        <dbReference type="ARBA" id="ARBA00049534"/>
    </source>
</evidence>
<dbReference type="HAMAP" id="MF_01615">
    <property type="entry name" value="PdxT"/>
    <property type="match status" value="1"/>
</dbReference>
<evidence type="ECO:0000256" key="1">
    <source>
        <dbReference type="ARBA" id="ARBA00008345"/>
    </source>
</evidence>
<feature type="active site" description="Charge relay system" evidence="7">
    <location>
        <position position="224"/>
    </location>
</feature>
<proteinExistence type="inferred from homology"/>
<dbReference type="AlphaFoldDB" id="A0A1D8NJA6"/>
<dbReference type="EMBL" id="MH062256">
    <property type="protein sequence ID" value="AZG02899.1"/>
    <property type="molecule type" value="Genomic_DNA"/>
</dbReference>
<evidence type="ECO:0000313" key="15">
    <source>
        <dbReference type="EMBL" id="RDW28196.1"/>
    </source>
</evidence>
<dbReference type="GO" id="GO:0005829">
    <property type="term" value="C:cytosol"/>
    <property type="evidence" value="ECO:0007669"/>
    <property type="project" value="TreeGrafter"/>
</dbReference>
<dbReference type="OMA" id="GMIMLAD"/>
<keyword evidence="4 15" id="KW-0315">Glutamine amidotransferase</keyword>
<dbReference type="GO" id="GO:1903600">
    <property type="term" value="C:glutaminase complex"/>
    <property type="evidence" value="ECO:0007669"/>
    <property type="project" value="TreeGrafter"/>
</dbReference>
<reference evidence="10" key="2">
    <citation type="submission" date="2018-03" db="EMBL/GenBank/DDBJ databases">
        <authorList>
            <person name="Darvishi F."/>
        </authorList>
    </citation>
    <scope>NUCLEOTIDE SEQUENCE</scope>
    <source>
        <strain evidence="14">DSM 3218</strain>
        <strain evidence="10">DSM 3286</strain>
        <strain evidence="11">DSM 70562</strain>
        <strain evidence="13">M7</strain>
        <strain evidence="12">W29</strain>
    </source>
</reference>
<dbReference type="InterPro" id="IPR002161">
    <property type="entry name" value="PdxT/SNO"/>
</dbReference>
<dbReference type="GO" id="GO:0042823">
    <property type="term" value="P:pyridoxal phosphate biosynthetic process"/>
    <property type="evidence" value="ECO:0007669"/>
    <property type="project" value="InterPro"/>
</dbReference>
<dbReference type="PROSITE" id="PS51130">
    <property type="entry name" value="PDXT_SNO_2"/>
    <property type="match status" value="1"/>
</dbReference>
<feature type="binding site" evidence="8">
    <location>
        <begin position="56"/>
        <end position="58"/>
    </location>
    <ligand>
        <name>L-glutamine</name>
        <dbReference type="ChEBI" id="CHEBI:58359"/>
    </ligand>
</feature>
<feature type="binding site" evidence="8">
    <location>
        <begin position="178"/>
        <end position="179"/>
    </location>
    <ligand>
        <name>L-glutamine</name>
        <dbReference type="ChEBI" id="CHEBI:58359"/>
    </ligand>
</feature>
<evidence type="ECO:0000313" key="10">
    <source>
        <dbReference type="EMBL" id="AZG02898.1"/>
    </source>
</evidence>
<dbReference type="GO" id="GO:0016740">
    <property type="term" value="F:transferase activity"/>
    <property type="evidence" value="ECO:0007669"/>
    <property type="project" value="UniProtKB-KW"/>
</dbReference>